<evidence type="ECO:0000256" key="8">
    <source>
        <dbReference type="ARBA" id="ARBA00022777"/>
    </source>
</evidence>
<keyword evidence="8 16" id="KW-0418">Kinase</keyword>
<dbReference type="CDD" id="cd00075">
    <property type="entry name" value="HATPase"/>
    <property type="match status" value="1"/>
</dbReference>
<keyword evidence="13" id="KW-0812">Transmembrane</keyword>
<organism evidence="16 17">
    <name type="scientific">Paenibacillus mellifer</name>
    <dbReference type="NCBI Taxonomy" id="2937794"/>
    <lineage>
        <taxon>Bacteria</taxon>
        <taxon>Bacillati</taxon>
        <taxon>Bacillota</taxon>
        <taxon>Bacilli</taxon>
        <taxon>Bacillales</taxon>
        <taxon>Paenibacillaceae</taxon>
        <taxon>Paenibacillus</taxon>
    </lineage>
</organism>
<keyword evidence="13" id="KW-1133">Transmembrane helix</keyword>
<evidence type="ECO:0000259" key="14">
    <source>
        <dbReference type="PROSITE" id="PS50109"/>
    </source>
</evidence>
<evidence type="ECO:0000256" key="2">
    <source>
        <dbReference type="ARBA" id="ARBA00004651"/>
    </source>
</evidence>
<dbReference type="SMART" id="SM00387">
    <property type="entry name" value="HATPase_c"/>
    <property type="match status" value="1"/>
</dbReference>
<dbReference type="RefSeq" id="WP_248550055.1">
    <property type="nucleotide sequence ID" value="NZ_JALPRK010000001.1"/>
</dbReference>
<dbReference type="SMART" id="SM00304">
    <property type="entry name" value="HAMP"/>
    <property type="match status" value="1"/>
</dbReference>
<dbReference type="Pfam" id="PF00672">
    <property type="entry name" value="HAMP"/>
    <property type="match status" value="1"/>
</dbReference>
<evidence type="ECO:0000256" key="3">
    <source>
        <dbReference type="ARBA" id="ARBA00012438"/>
    </source>
</evidence>
<evidence type="ECO:0000256" key="4">
    <source>
        <dbReference type="ARBA" id="ARBA00022475"/>
    </source>
</evidence>
<comment type="catalytic activity">
    <reaction evidence="1">
        <text>ATP + protein L-histidine = ADP + protein N-phospho-L-histidine.</text>
        <dbReference type="EC" id="2.7.13.3"/>
    </reaction>
</comment>
<dbReference type="CDD" id="cd06225">
    <property type="entry name" value="HAMP"/>
    <property type="match status" value="1"/>
</dbReference>
<evidence type="ECO:0000259" key="15">
    <source>
        <dbReference type="PROSITE" id="PS50885"/>
    </source>
</evidence>
<dbReference type="InterPro" id="IPR010559">
    <property type="entry name" value="Sig_transdc_His_kin_internal"/>
</dbReference>
<evidence type="ECO:0000256" key="1">
    <source>
        <dbReference type="ARBA" id="ARBA00000085"/>
    </source>
</evidence>
<evidence type="ECO:0000256" key="5">
    <source>
        <dbReference type="ARBA" id="ARBA00022553"/>
    </source>
</evidence>
<dbReference type="Pfam" id="PF06580">
    <property type="entry name" value="His_kinase"/>
    <property type="match status" value="1"/>
</dbReference>
<keyword evidence="7" id="KW-0547">Nucleotide-binding</keyword>
<dbReference type="PANTHER" id="PTHR34220:SF7">
    <property type="entry name" value="SENSOR HISTIDINE KINASE YPDA"/>
    <property type="match status" value="1"/>
</dbReference>
<name>A0A9X1XXK5_9BACL</name>
<reference evidence="16" key="1">
    <citation type="submission" date="2022-04" db="EMBL/GenBank/DDBJ databases">
        <authorList>
            <person name="Seo M.-J."/>
        </authorList>
    </citation>
    <scope>NUCLEOTIDE SEQUENCE</scope>
    <source>
        <strain evidence="16">MBLB2552</strain>
    </source>
</reference>
<dbReference type="InterPro" id="IPR003594">
    <property type="entry name" value="HATPase_dom"/>
</dbReference>
<keyword evidence="5" id="KW-0597">Phosphoprotein</keyword>
<dbReference type="Gene3D" id="6.10.340.10">
    <property type="match status" value="1"/>
</dbReference>
<proteinExistence type="predicted"/>
<evidence type="ECO:0000256" key="6">
    <source>
        <dbReference type="ARBA" id="ARBA00022679"/>
    </source>
</evidence>
<evidence type="ECO:0000256" key="13">
    <source>
        <dbReference type="SAM" id="Phobius"/>
    </source>
</evidence>
<dbReference type="EMBL" id="JALPRK010000001">
    <property type="protein sequence ID" value="MCK8485816.1"/>
    <property type="molecule type" value="Genomic_DNA"/>
</dbReference>
<evidence type="ECO:0000313" key="16">
    <source>
        <dbReference type="EMBL" id="MCK8485816.1"/>
    </source>
</evidence>
<evidence type="ECO:0000256" key="12">
    <source>
        <dbReference type="SAM" id="MobiDB-lite"/>
    </source>
</evidence>
<evidence type="ECO:0000256" key="10">
    <source>
        <dbReference type="ARBA" id="ARBA00023012"/>
    </source>
</evidence>
<feature type="domain" description="Histidine kinase" evidence="14">
    <location>
        <begin position="486"/>
        <end position="586"/>
    </location>
</feature>
<dbReference type="AlphaFoldDB" id="A0A9X1XXK5"/>
<dbReference type="SUPFAM" id="SSF55874">
    <property type="entry name" value="ATPase domain of HSP90 chaperone/DNA topoisomerase II/histidine kinase"/>
    <property type="match status" value="1"/>
</dbReference>
<dbReference type="Gene3D" id="3.30.565.10">
    <property type="entry name" value="Histidine kinase-like ATPase, C-terminal domain"/>
    <property type="match status" value="1"/>
</dbReference>
<keyword evidence="6" id="KW-0808">Transferase</keyword>
<dbReference type="GO" id="GO:0005886">
    <property type="term" value="C:plasma membrane"/>
    <property type="evidence" value="ECO:0007669"/>
    <property type="project" value="UniProtKB-SubCell"/>
</dbReference>
<gene>
    <name evidence="16" type="ORF">M0651_01345</name>
</gene>
<keyword evidence="11 13" id="KW-0472">Membrane</keyword>
<feature type="transmembrane region" description="Helical" evidence="13">
    <location>
        <begin position="302"/>
        <end position="322"/>
    </location>
</feature>
<feature type="region of interest" description="Disordered" evidence="12">
    <location>
        <begin position="587"/>
        <end position="609"/>
    </location>
</feature>
<feature type="transmembrane region" description="Helical" evidence="13">
    <location>
        <begin position="21"/>
        <end position="40"/>
    </location>
</feature>
<keyword evidence="9" id="KW-0067">ATP-binding</keyword>
<evidence type="ECO:0000256" key="9">
    <source>
        <dbReference type="ARBA" id="ARBA00022840"/>
    </source>
</evidence>
<dbReference type="Proteomes" id="UP001139534">
    <property type="component" value="Unassembled WGS sequence"/>
</dbReference>
<dbReference type="GO" id="GO:0000155">
    <property type="term" value="F:phosphorelay sensor kinase activity"/>
    <property type="evidence" value="ECO:0007669"/>
    <property type="project" value="InterPro"/>
</dbReference>
<dbReference type="InterPro" id="IPR050640">
    <property type="entry name" value="Bact_2-comp_sensor_kinase"/>
</dbReference>
<dbReference type="EC" id="2.7.13.3" evidence="3"/>
<evidence type="ECO:0000256" key="7">
    <source>
        <dbReference type="ARBA" id="ARBA00022741"/>
    </source>
</evidence>
<dbReference type="Pfam" id="PF02518">
    <property type="entry name" value="HATPase_c"/>
    <property type="match status" value="1"/>
</dbReference>
<sequence length="609" mass="69441">MKIHRVSSSQSPRYLPFGYKLMLTYLVFILIPVLAIGYFSHTLYQESIRKQTRNNIQGTLLQIRDNIEYKLADVERVSSMLYHDYTLVMQLRSYEEGWSSYERTTTVLQPKLHIAMNATGLSLAMYVFLENDTLPEVYHGSFIHENPDALEGQYNIYHLRRIQDKPWYLEFPEEEYGETLVWREVERDIEYGRISLLRRLVDSDKPLDLQEIGFLRLSVPSSELFEALDYRKIGEGSQLLIQDEAGRTLYQSGGLEASGGGGSSEKTAEDLTIREEVSGPGWVLTARVPLTIMEQDSAKVRWFVTLICVLCLIVFTFAGMFISRYFSIRVTKIVSVLNAFREGDLHKRMRYRGKDEFSQIASALNEMGHNIERLIEQVYLSQLEKKEAELETLQAQINPHFLYNTLSSISRLAKFGEIDKLQRMVLDLAKFYRLSLSDGRTIIPIRSELDQAEAYINIQRTKFGEAVSFDFQVDPAILSLSTVKLVLQPFIENALEHAWFGDPIHVRVQGYVKGREVCFKIIDDGIGMPQERLRQIFDPSSGAEAGFGIRNVHSRIQLHFGTEYGVRMFSRPGIGTTVLIRFPAVPSAGGTPGSSRASETSIDTDSITP</sequence>
<accession>A0A9X1XXK5</accession>
<evidence type="ECO:0000256" key="11">
    <source>
        <dbReference type="ARBA" id="ARBA00023136"/>
    </source>
</evidence>
<comment type="subcellular location">
    <subcellularLocation>
        <location evidence="2">Cell membrane</location>
        <topology evidence="2">Multi-pass membrane protein</topology>
    </subcellularLocation>
</comment>
<dbReference type="PROSITE" id="PS50109">
    <property type="entry name" value="HIS_KIN"/>
    <property type="match status" value="1"/>
</dbReference>
<feature type="compositionally biased region" description="Polar residues" evidence="12">
    <location>
        <begin position="593"/>
        <end position="609"/>
    </location>
</feature>
<dbReference type="PROSITE" id="PS50885">
    <property type="entry name" value="HAMP"/>
    <property type="match status" value="1"/>
</dbReference>
<dbReference type="GO" id="GO:0005524">
    <property type="term" value="F:ATP binding"/>
    <property type="evidence" value="ECO:0007669"/>
    <property type="project" value="UniProtKB-KW"/>
</dbReference>
<evidence type="ECO:0000313" key="17">
    <source>
        <dbReference type="Proteomes" id="UP001139534"/>
    </source>
</evidence>
<dbReference type="PANTHER" id="PTHR34220">
    <property type="entry name" value="SENSOR HISTIDINE KINASE YPDA"/>
    <property type="match status" value="1"/>
</dbReference>
<dbReference type="InterPro" id="IPR036890">
    <property type="entry name" value="HATPase_C_sf"/>
</dbReference>
<protein>
    <recommendedName>
        <fullName evidence="3">histidine kinase</fullName>
        <ecNumber evidence="3">2.7.13.3</ecNumber>
    </recommendedName>
</protein>
<dbReference type="SUPFAM" id="SSF158472">
    <property type="entry name" value="HAMP domain-like"/>
    <property type="match status" value="1"/>
</dbReference>
<keyword evidence="4" id="KW-1003">Cell membrane</keyword>
<feature type="domain" description="HAMP" evidence="15">
    <location>
        <begin position="324"/>
        <end position="376"/>
    </location>
</feature>
<comment type="caution">
    <text evidence="16">The sequence shown here is derived from an EMBL/GenBank/DDBJ whole genome shotgun (WGS) entry which is preliminary data.</text>
</comment>
<dbReference type="InterPro" id="IPR005467">
    <property type="entry name" value="His_kinase_dom"/>
</dbReference>
<dbReference type="InterPro" id="IPR003660">
    <property type="entry name" value="HAMP_dom"/>
</dbReference>
<keyword evidence="17" id="KW-1185">Reference proteome</keyword>
<keyword evidence="10" id="KW-0902">Two-component regulatory system</keyword>